<dbReference type="RefSeq" id="WP_137312291.1">
    <property type="nucleotide sequence ID" value="NZ_CP040017.1"/>
</dbReference>
<reference evidence="2 5" key="2">
    <citation type="submission" date="2020-08" db="EMBL/GenBank/DDBJ databases">
        <title>Genomic Encyclopedia of Type Strains, Phase III (KMG-III): the genomes of soil and plant-associated and newly described type strains.</title>
        <authorList>
            <person name="Whitman W."/>
        </authorList>
    </citation>
    <scope>NUCLEOTIDE SEQUENCE [LARGE SCALE GENOMIC DNA]</scope>
    <source>
        <strain evidence="2 5">CECT 7753</strain>
    </source>
</reference>
<protein>
    <submittedName>
        <fullName evidence="2">Uncharacterized protein</fullName>
    </submittedName>
</protein>
<dbReference type="Proteomes" id="UP000298763">
    <property type="component" value="Chromosome"/>
</dbReference>
<evidence type="ECO:0000313" key="3">
    <source>
        <dbReference type="EMBL" id="QCP09404.1"/>
    </source>
</evidence>
<evidence type="ECO:0000256" key="1">
    <source>
        <dbReference type="SAM" id="MobiDB-lite"/>
    </source>
</evidence>
<feature type="region of interest" description="Disordered" evidence="1">
    <location>
        <begin position="50"/>
        <end position="74"/>
    </location>
</feature>
<feature type="region of interest" description="Disordered" evidence="1">
    <location>
        <begin position="1"/>
        <end position="28"/>
    </location>
</feature>
<proteinExistence type="predicted"/>
<keyword evidence="4" id="KW-1185">Reference proteome</keyword>
<evidence type="ECO:0000313" key="2">
    <source>
        <dbReference type="EMBL" id="MBB3219297.1"/>
    </source>
</evidence>
<evidence type="ECO:0000313" key="4">
    <source>
        <dbReference type="Proteomes" id="UP000298763"/>
    </source>
</evidence>
<accession>A0A4P8HLW0</accession>
<dbReference type="EMBL" id="JACHXS010000001">
    <property type="protein sequence ID" value="MBB3219297.1"/>
    <property type="molecule type" value="Genomic_DNA"/>
</dbReference>
<feature type="compositionally biased region" description="Gly residues" evidence="1">
    <location>
        <begin position="51"/>
        <end position="68"/>
    </location>
</feature>
<dbReference type="AlphaFoldDB" id="A0A4P8HLW0"/>
<name>A0A4P8HLW0_9BURK</name>
<dbReference type="EMBL" id="CP040017">
    <property type="protein sequence ID" value="QCP09404.1"/>
    <property type="molecule type" value="Genomic_DNA"/>
</dbReference>
<sequence length="186" mass="19543">MTTNLIHRPGASGAGQEGDTMLASSARSGPYAEAIHEADGRAVQQLFGAAADGGGPRQDAGSGSGRGAPFGISEQEVDKEAVRQVMAAGMPEPELSGTGFTYRHNWGPRRGQWTLRLNWGSVNPRSRILVSIGEGTPAGPDAGKFLGSARYTVHNVAPRAGGVDIWVNIEWGADILLFADYMVVNP</sequence>
<gene>
    <name evidence="3" type="ORF">FCL38_02425</name>
    <name evidence="2" type="ORF">FHS02_000084</name>
</gene>
<evidence type="ECO:0000313" key="5">
    <source>
        <dbReference type="Proteomes" id="UP000584325"/>
    </source>
</evidence>
<dbReference type="Proteomes" id="UP000584325">
    <property type="component" value="Unassembled WGS sequence"/>
</dbReference>
<organism evidence="2 5">
    <name type="scientific">Pseudoduganella umbonata</name>
    <dbReference type="NCBI Taxonomy" id="864828"/>
    <lineage>
        <taxon>Bacteria</taxon>
        <taxon>Pseudomonadati</taxon>
        <taxon>Pseudomonadota</taxon>
        <taxon>Betaproteobacteria</taxon>
        <taxon>Burkholderiales</taxon>
        <taxon>Oxalobacteraceae</taxon>
        <taxon>Telluria group</taxon>
        <taxon>Pseudoduganella</taxon>
    </lineage>
</organism>
<dbReference type="OrthoDB" id="4194413at2"/>
<reference evidence="3 4" key="1">
    <citation type="submission" date="2019-05" db="EMBL/GenBank/DDBJ databases">
        <title>Draft Genome Sequences of Six Type Strains of the Genus Massilia.</title>
        <authorList>
            <person name="Miess H."/>
            <person name="Frediansyhah A."/>
            <person name="Gross H."/>
        </authorList>
    </citation>
    <scope>NUCLEOTIDE SEQUENCE [LARGE SCALE GENOMIC DNA]</scope>
    <source>
        <strain evidence="3 4">DSMZ 26121</strain>
    </source>
</reference>